<evidence type="ECO:0000313" key="3">
    <source>
        <dbReference type="Proteomes" id="UP000436822"/>
    </source>
</evidence>
<protein>
    <recommendedName>
        <fullName evidence="4">DUF3299 domain-containing protein</fullName>
    </recommendedName>
</protein>
<dbReference type="Gene3D" id="2.40.50.870">
    <property type="entry name" value="Protein of unknown function (DUF3299)"/>
    <property type="match status" value="1"/>
</dbReference>
<gene>
    <name evidence="2" type="ORF">KIN_28990</name>
</gene>
<keyword evidence="3" id="KW-1185">Reference proteome</keyword>
<reference evidence="2 3" key="1">
    <citation type="submission" date="2019-12" db="EMBL/GenBank/DDBJ databases">
        <title>Litoreibacter badius sp. nov., a novel bacteriochlorophyll a-containing bacterium in the genus Litoreibacter.</title>
        <authorList>
            <person name="Kanamuro M."/>
            <person name="Takabe Y."/>
            <person name="Mori K."/>
            <person name="Takaichi S."/>
            <person name="Hanada S."/>
        </authorList>
    </citation>
    <scope>NUCLEOTIDE SEQUENCE [LARGE SCALE GENOMIC DNA]</scope>
    <source>
        <strain evidence="2 3">K6</strain>
    </source>
</reference>
<name>A0A6N6JIC2_9RHOB</name>
<dbReference type="EMBL" id="BLJE01000003">
    <property type="protein sequence ID" value="GFE65825.1"/>
    <property type="molecule type" value="Genomic_DNA"/>
</dbReference>
<feature type="chain" id="PRO_5026792401" description="DUF3299 domain-containing protein" evidence="1">
    <location>
        <begin position="30"/>
        <end position="158"/>
    </location>
</feature>
<keyword evidence="1" id="KW-0732">Signal</keyword>
<comment type="caution">
    <text evidence="2">The sequence shown here is derived from an EMBL/GenBank/DDBJ whole genome shotgun (WGS) entry which is preliminary data.</text>
</comment>
<sequence length="158" mass="17044">MIRPANAFGQLKRAAVAACLAAAVSPASATADEAGWAAWDLLRQIEVKEVETPTSWHAEKTFPEELLRSTENFRITGYYMPVQAQAYVTQFLLVEDPADCPFCGTGGYGPTLEVELVTPLPDMAPGTEITVAGTLDLVEDPETFQTVRLIAAQAEQAN</sequence>
<evidence type="ECO:0000313" key="2">
    <source>
        <dbReference type="EMBL" id="GFE65825.1"/>
    </source>
</evidence>
<dbReference type="RefSeq" id="WP_159808305.1">
    <property type="nucleotide sequence ID" value="NZ_BLJE01000003.1"/>
</dbReference>
<accession>A0A6N6JIC2</accession>
<dbReference type="Proteomes" id="UP000436822">
    <property type="component" value="Unassembled WGS sequence"/>
</dbReference>
<dbReference type="AlphaFoldDB" id="A0A6N6JIC2"/>
<dbReference type="OrthoDB" id="7863575at2"/>
<evidence type="ECO:0008006" key="4">
    <source>
        <dbReference type="Google" id="ProtNLM"/>
    </source>
</evidence>
<organism evidence="2 3">
    <name type="scientific">Litoreibacter roseus</name>
    <dbReference type="NCBI Taxonomy" id="2601869"/>
    <lineage>
        <taxon>Bacteria</taxon>
        <taxon>Pseudomonadati</taxon>
        <taxon>Pseudomonadota</taxon>
        <taxon>Alphaproteobacteria</taxon>
        <taxon>Rhodobacterales</taxon>
        <taxon>Roseobacteraceae</taxon>
        <taxon>Litoreibacter</taxon>
    </lineage>
</organism>
<proteinExistence type="predicted"/>
<evidence type="ECO:0000256" key="1">
    <source>
        <dbReference type="SAM" id="SignalP"/>
    </source>
</evidence>
<feature type="signal peptide" evidence="1">
    <location>
        <begin position="1"/>
        <end position="29"/>
    </location>
</feature>